<evidence type="ECO:0000313" key="3">
    <source>
        <dbReference type="Proteomes" id="UP000325313"/>
    </source>
</evidence>
<sequence>MEDLFGQKSKDGAENRGPESSLGNSLQRQYLVDYWLEATFEWAKDNSNAFPQQSSDYNLHFFIAKAMCLFGIAQQRTRPEGMNQNLFSSNYRATNWLVGMTHFKWFFHPSSMPDILWQTVSKAHYG</sequence>
<name>A0A5B0SP07_PUCGR</name>
<evidence type="ECO:0000313" key="2">
    <source>
        <dbReference type="EMBL" id="KAA1138324.1"/>
    </source>
</evidence>
<dbReference type="AlphaFoldDB" id="A0A5B0SP07"/>
<organism evidence="2 3">
    <name type="scientific">Puccinia graminis f. sp. tritici</name>
    <dbReference type="NCBI Taxonomy" id="56615"/>
    <lineage>
        <taxon>Eukaryota</taxon>
        <taxon>Fungi</taxon>
        <taxon>Dikarya</taxon>
        <taxon>Basidiomycota</taxon>
        <taxon>Pucciniomycotina</taxon>
        <taxon>Pucciniomycetes</taxon>
        <taxon>Pucciniales</taxon>
        <taxon>Pucciniaceae</taxon>
        <taxon>Puccinia</taxon>
    </lineage>
</organism>
<evidence type="ECO:0000256" key="1">
    <source>
        <dbReference type="SAM" id="MobiDB-lite"/>
    </source>
</evidence>
<feature type="compositionally biased region" description="Basic and acidic residues" evidence="1">
    <location>
        <begin position="8"/>
        <end position="17"/>
    </location>
</feature>
<protein>
    <submittedName>
        <fullName evidence="2">Uncharacterized protein</fullName>
    </submittedName>
</protein>
<feature type="region of interest" description="Disordered" evidence="1">
    <location>
        <begin position="1"/>
        <end position="24"/>
    </location>
</feature>
<comment type="caution">
    <text evidence="2">The sequence shown here is derived from an EMBL/GenBank/DDBJ whole genome shotgun (WGS) entry which is preliminary data.</text>
</comment>
<reference evidence="2 3" key="1">
    <citation type="submission" date="2019-05" db="EMBL/GenBank/DDBJ databases">
        <title>Emergence of the Ug99 lineage of the wheat stem rust pathogen through somatic hybridization.</title>
        <authorList>
            <person name="Li F."/>
            <person name="Upadhyaya N.M."/>
            <person name="Sperschneider J."/>
            <person name="Matny O."/>
            <person name="Nguyen-Phuc H."/>
            <person name="Mago R."/>
            <person name="Raley C."/>
            <person name="Miller M.E."/>
            <person name="Silverstein K.A.T."/>
            <person name="Henningsen E."/>
            <person name="Hirsch C.D."/>
            <person name="Visser B."/>
            <person name="Pretorius Z.A."/>
            <person name="Steffenson B.J."/>
            <person name="Schwessinger B."/>
            <person name="Dodds P.N."/>
            <person name="Figueroa M."/>
        </authorList>
    </citation>
    <scope>NUCLEOTIDE SEQUENCE [LARGE SCALE GENOMIC DNA]</scope>
    <source>
        <strain evidence="2 3">Ug99</strain>
    </source>
</reference>
<proteinExistence type="predicted"/>
<accession>A0A5B0SP07</accession>
<dbReference type="Proteomes" id="UP000325313">
    <property type="component" value="Unassembled WGS sequence"/>
</dbReference>
<dbReference type="EMBL" id="VDEP01000003">
    <property type="protein sequence ID" value="KAA1138324.1"/>
    <property type="molecule type" value="Genomic_DNA"/>
</dbReference>
<gene>
    <name evidence="2" type="ORF">PGTUg99_030522</name>
</gene>